<sequence length="462" mass="54237">MQIQTHFTKDKKVKKIILDHLDNAKTHVCVAVAWFTDRPLFDKLIELLENGIQVEVVITNHEFNHTCSNNYKLIEKKGGFFAYIGNDEKLMHMKFCVIDYDVVISGSANWSNKAFTQNNEEVTIVEGHAQRANDFIEEFDRLKLLSGKIQSLQKELDLAKAFKIFDLIKAFVAIGEKQNIRPYVQQLKSTEELTEIVQLLIEEEYEKAIHEMDKFKKTKTQLVDVTGLEIESIKVQIQLIAIQIEVLTIQKVETEALIEQFNHRYIIELNPIIGKILALKKKIYEKLHKHGIEDDTYHKMDEEFQRNNEEYQEEIKIEIPDLKEDENQILRELYREGSKLCHPDSPRCVIENENKAAETFDQLTKAYKLKDLNKVKQIVSDLRLGNPINELDKVSELETLLAKLASLQVKYDHLVFDLKTMHLSEEYITIKDFTNWDDYFKNQKEQLENQYENLTKDYVKHE</sequence>
<dbReference type="GO" id="GO:0004630">
    <property type="term" value="F:phospholipase D activity"/>
    <property type="evidence" value="ECO:0007669"/>
    <property type="project" value="UniProtKB-EC"/>
</dbReference>
<dbReference type="Proteomes" id="UP000183658">
    <property type="component" value="Unassembled WGS sequence"/>
</dbReference>
<dbReference type="GO" id="GO:0016891">
    <property type="term" value="F:RNA endonuclease activity producing 5'-phosphomonoesters, hydrolytic mechanism"/>
    <property type="evidence" value="ECO:0007669"/>
    <property type="project" value="TreeGrafter"/>
</dbReference>
<dbReference type="InterPro" id="IPR001736">
    <property type="entry name" value="PLipase_D/transphosphatidylase"/>
</dbReference>
<evidence type="ECO:0000259" key="7">
    <source>
        <dbReference type="PROSITE" id="PS50035"/>
    </source>
</evidence>
<protein>
    <recommendedName>
        <fullName evidence="3">phospholipase D</fullName>
        <ecNumber evidence="3">3.1.4.4</ecNumber>
    </recommendedName>
</protein>
<dbReference type="InterPro" id="IPR025202">
    <property type="entry name" value="PLD-like_dom"/>
</dbReference>
<name>A0A1H9I0X1_FLAFI</name>
<organism evidence="8 9">
    <name type="scientific">Flavobacterium frigoris</name>
    <dbReference type="NCBI Taxonomy" id="229204"/>
    <lineage>
        <taxon>Bacteria</taxon>
        <taxon>Pseudomonadati</taxon>
        <taxon>Bacteroidota</taxon>
        <taxon>Flavobacteriia</taxon>
        <taxon>Flavobacteriales</taxon>
        <taxon>Flavobacteriaceae</taxon>
        <taxon>Flavobacterium</taxon>
    </lineage>
</organism>
<dbReference type="GO" id="GO:0006793">
    <property type="term" value="P:phosphorus metabolic process"/>
    <property type="evidence" value="ECO:0007669"/>
    <property type="project" value="UniProtKB-ARBA"/>
</dbReference>
<dbReference type="SUPFAM" id="SSF56024">
    <property type="entry name" value="Phospholipase D/nuclease"/>
    <property type="match status" value="1"/>
</dbReference>
<dbReference type="GO" id="GO:0016042">
    <property type="term" value="P:lipid catabolic process"/>
    <property type="evidence" value="ECO:0007669"/>
    <property type="project" value="UniProtKB-KW"/>
</dbReference>
<evidence type="ECO:0000256" key="3">
    <source>
        <dbReference type="ARBA" id="ARBA00012027"/>
    </source>
</evidence>
<evidence type="ECO:0000256" key="1">
    <source>
        <dbReference type="ARBA" id="ARBA00000798"/>
    </source>
</evidence>
<dbReference type="Pfam" id="PF13091">
    <property type="entry name" value="PLDc_2"/>
    <property type="match status" value="1"/>
</dbReference>
<dbReference type="EMBL" id="FOFZ01000003">
    <property type="protein sequence ID" value="SEQ68207.1"/>
    <property type="molecule type" value="Genomic_DNA"/>
</dbReference>
<dbReference type="Gene3D" id="3.30.870.10">
    <property type="entry name" value="Endonuclease Chain A"/>
    <property type="match status" value="1"/>
</dbReference>
<gene>
    <name evidence="8" type="ORF">SAMN05444355_103323</name>
</gene>
<dbReference type="InterPro" id="IPR051406">
    <property type="entry name" value="PLD_domain"/>
</dbReference>
<evidence type="ECO:0000313" key="9">
    <source>
        <dbReference type="Proteomes" id="UP000183658"/>
    </source>
</evidence>
<evidence type="ECO:0000256" key="4">
    <source>
        <dbReference type="ARBA" id="ARBA00022801"/>
    </source>
</evidence>
<evidence type="ECO:0000313" key="8">
    <source>
        <dbReference type="EMBL" id="SEQ68207.1"/>
    </source>
</evidence>
<keyword evidence="6" id="KW-0443">Lipid metabolism</keyword>
<feature type="domain" description="PLD phosphodiesterase" evidence="7">
    <location>
        <begin position="87"/>
        <end position="114"/>
    </location>
</feature>
<dbReference type="PROSITE" id="PS50035">
    <property type="entry name" value="PLD"/>
    <property type="match status" value="1"/>
</dbReference>
<dbReference type="OrthoDB" id="9762009at2"/>
<evidence type="ECO:0000256" key="2">
    <source>
        <dbReference type="ARBA" id="ARBA00008664"/>
    </source>
</evidence>
<keyword evidence="9" id="KW-1185">Reference proteome</keyword>
<dbReference type="EC" id="3.1.4.4" evidence="3"/>
<dbReference type="PANTHER" id="PTHR43856:SF1">
    <property type="entry name" value="MITOCHONDRIAL CARDIOLIPIN HYDROLASE"/>
    <property type="match status" value="1"/>
</dbReference>
<dbReference type="AlphaFoldDB" id="A0A1H9I0X1"/>
<dbReference type="RefSeq" id="WP_074722645.1">
    <property type="nucleotide sequence ID" value="NZ_CBCRVS010000012.1"/>
</dbReference>
<keyword evidence="5" id="KW-0442">Lipid degradation</keyword>
<keyword evidence="4" id="KW-0378">Hydrolase</keyword>
<reference evidence="9" key="1">
    <citation type="submission" date="2016-10" db="EMBL/GenBank/DDBJ databases">
        <authorList>
            <person name="Varghese N."/>
            <person name="Submissions S."/>
        </authorList>
    </citation>
    <scope>NUCLEOTIDE SEQUENCE [LARGE SCALE GENOMIC DNA]</scope>
    <source>
        <strain evidence="9">DSM 15719</strain>
    </source>
</reference>
<dbReference type="PANTHER" id="PTHR43856">
    <property type="entry name" value="CARDIOLIPIN HYDROLASE"/>
    <property type="match status" value="1"/>
</dbReference>
<evidence type="ECO:0000256" key="6">
    <source>
        <dbReference type="ARBA" id="ARBA00023098"/>
    </source>
</evidence>
<proteinExistence type="inferred from homology"/>
<accession>A0A1H9I0X1</accession>
<evidence type="ECO:0000256" key="5">
    <source>
        <dbReference type="ARBA" id="ARBA00022963"/>
    </source>
</evidence>
<comment type="catalytic activity">
    <reaction evidence="1">
        <text>a 1,2-diacyl-sn-glycero-3-phosphocholine + H2O = a 1,2-diacyl-sn-glycero-3-phosphate + choline + H(+)</text>
        <dbReference type="Rhea" id="RHEA:14445"/>
        <dbReference type="ChEBI" id="CHEBI:15354"/>
        <dbReference type="ChEBI" id="CHEBI:15377"/>
        <dbReference type="ChEBI" id="CHEBI:15378"/>
        <dbReference type="ChEBI" id="CHEBI:57643"/>
        <dbReference type="ChEBI" id="CHEBI:58608"/>
        <dbReference type="EC" id="3.1.4.4"/>
    </reaction>
</comment>
<comment type="similarity">
    <text evidence="2">Belongs to the phospholipase D family.</text>
</comment>